<dbReference type="InterPro" id="IPR009088">
    <property type="entry name" value="TFIIA_b-brl"/>
</dbReference>
<organism evidence="7 8">
    <name type="scientific">Rubus argutus</name>
    <name type="common">Southern blackberry</name>
    <dbReference type="NCBI Taxonomy" id="59490"/>
    <lineage>
        <taxon>Eukaryota</taxon>
        <taxon>Viridiplantae</taxon>
        <taxon>Streptophyta</taxon>
        <taxon>Embryophyta</taxon>
        <taxon>Tracheophyta</taxon>
        <taxon>Spermatophyta</taxon>
        <taxon>Magnoliopsida</taxon>
        <taxon>eudicotyledons</taxon>
        <taxon>Gunneridae</taxon>
        <taxon>Pentapetalae</taxon>
        <taxon>rosids</taxon>
        <taxon>fabids</taxon>
        <taxon>Rosales</taxon>
        <taxon>Rosaceae</taxon>
        <taxon>Rosoideae</taxon>
        <taxon>Rosoideae incertae sedis</taxon>
        <taxon>Rubus</taxon>
    </lineage>
</organism>
<evidence type="ECO:0000256" key="5">
    <source>
        <dbReference type="ARBA" id="ARBA00023242"/>
    </source>
</evidence>
<sequence length="81" mass="9438">MVENEILTAELAFRVLFQFDKTMTEAFKTQARNNVSIGGHLHTYQFYNYLWKFILHNAVVRYQNNGGATVKENVDRLKIVA</sequence>
<reference evidence="7 8" key="1">
    <citation type="journal article" date="2023" name="G3 (Bethesda)">
        <title>A chromosome-length genome assembly and annotation of blackberry (Rubus argutus, cv. 'Hillquist').</title>
        <authorList>
            <person name="Bruna T."/>
            <person name="Aryal R."/>
            <person name="Dudchenko O."/>
            <person name="Sargent D.J."/>
            <person name="Mead D."/>
            <person name="Buti M."/>
            <person name="Cavallini A."/>
            <person name="Hytonen T."/>
            <person name="Andres J."/>
            <person name="Pham M."/>
            <person name="Weisz D."/>
            <person name="Mascagni F."/>
            <person name="Usai G."/>
            <person name="Natali L."/>
            <person name="Bassil N."/>
            <person name="Fernandez G.E."/>
            <person name="Lomsadze A."/>
            <person name="Armour M."/>
            <person name="Olukolu B."/>
            <person name="Poorten T."/>
            <person name="Britton C."/>
            <person name="Davik J."/>
            <person name="Ashrafi H."/>
            <person name="Aiden E.L."/>
            <person name="Borodovsky M."/>
            <person name="Worthington M."/>
        </authorList>
    </citation>
    <scope>NUCLEOTIDE SEQUENCE [LARGE SCALE GENOMIC DNA]</scope>
    <source>
        <strain evidence="7">PI 553951</strain>
    </source>
</reference>
<dbReference type="AlphaFoldDB" id="A0AAW1XJ09"/>
<comment type="caution">
    <text evidence="7">The sequence shown here is derived from an EMBL/GenBank/DDBJ whole genome shotgun (WGS) entry which is preliminary data.</text>
</comment>
<dbReference type="EMBL" id="JBEDUW010000003">
    <property type="protein sequence ID" value="KAK9936702.1"/>
    <property type="molecule type" value="Genomic_DNA"/>
</dbReference>
<keyword evidence="5" id="KW-0539">Nucleus</keyword>
<dbReference type="Gene3D" id="1.10.287.190">
    <property type="entry name" value="Transcription factor IIA gamma subunit, alpha-helical domain"/>
    <property type="match status" value="1"/>
</dbReference>
<dbReference type="SUPFAM" id="SSF50784">
    <property type="entry name" value="Transcription factor IIA (TFIIA), beta-barrel domain"/>
    <property type="match status" value="1"/>
</dbReference>
<accession>A0AAW1XJ09</accession>
<comment type="subcellular location">
    <subcellularLocation>
        <location evidence="1">Nucleus</location>
    </subcellularLocation>
</comment>
<dbReference type="InterPro" id="IPR015871">
    <property type="entry name" value="TFIIA_gsu_C"/>
</dbReference>
<evidence type="ECO:0000256" key="4">
    <source>
        <dbReference type="ARBA" id="ARBA00023163"/>
    </source>
</evidence>
<keyword evidence="4" id="KW-0804">Transcription</keyword>
<dbReference type="Gene3D" id="2.30.18.10">
    <property type="entry name" value="Transcription factor IIA (TFIIA), beta-barrel domain"/>
    <property type="match status" value="1"/>
</dbReference>
<keyword evidence="3" id="KW-0805">Transcription regulation</keyword>
<dbReference type="GO" id="GO:0006367">
    <property type="term" value="P:transcription initiation at RNA polymerase II promoter"/>
    <property type="evidence" value="ECO:0007669"/>
    <property type="project" value="InterPro"/>
</dbReference>
<proteinExistence type="inferred from homology"/>
<gene>
    <name evidence="7" type="ORF">M0R45_013530</name>
</gene>
<dbReference type="Proteomes" id="UP001457282">
    <property type="component" value="Unassembled WGS sequence"/>
</dbReference>
<evidence type="ECO:0000313" key="8">
    <source>
        <dbReference type="Proteomes" id="UP001457282"/>
    </source>
</evidence>
<dbReference type="CDD" id="cd10014">
    <property type="entry name" value="TFIIA_gamma_C"/>
    <property type="match status" value="1"/>
</dbReference>
<dbReference type="InterPro" id="IPR003194">
    <property type="entry name" value="TFIIA_gsu"/>
</dbReference>
<feature type="domain" description="Transcription initiation factor IIA gamma subunit C-terminal" evidence="6">
    <location>
        <begin position="39"/>
        <end position="81"/>
    </location>
</feature>
<dbReference type="InterPro" id="IPR009083">
    <property type="entry name" value="TFIIA_a-hlx"/>
</dbReference>
<evidence type="ECO:0000313" key="7">
    <source>
        <dbReference type="EMBL" id="KAK9936702.1"/>
    </source>
</evidence>
<protein>
    <recommendedName>
        <fullName evidence="6">Transcription initiation factor IIA gamma subunit C-terminal domain-containing protein</fullName>
    </recommendedName>
</protein>
<dbReference type="GO" id="GO:0005672">
    <property type="term" value="C:transcription factor TFIIA complex"/>
    <property type="evidence" value="ECO:0007669"/>
    <property type="project" value="InterPro"/>
</dbReference>
<comment type="similarity">
    <text evidence="2">Belongs to the TFIIA subunit 2 family.</text>
</comment>
<evidence type="ECO:0000256" key="3">
    <source>
        <dbReference type="ARBA" id="ARBA00023015"/>
    </source>
</evidence>
<evidence type="ECO:0000256" key="2">
    <source>
        <dbReference type="ARBA" id="ARBA00007675"/>
    </source>
</evidence>
<keyword evidence="8" id="KW-1185">Reference proteome</keyword>
<name>A0AAW1XJ09_RUBAR</name>
<dbReference type="PANTHER" id="PTHR10966">
    <property type="entry name" value="TRANSCRIPTION INITIATION FACTOR IIA SUBUNIT 2"/>
    <property type="match status" value="1"/>
</dbReference>
<evidence type="ECO:0000259" key="6">
    <source>
        <dbReference type="Pfam" id="PF02751"/>
    </source>
</evidence>
<dbReference type="Pfam" id="PF02751">
    <property type="entry name" value="TFIIA_gamma_C"/>
    <property type="match status" value="1"/>
</dbReference>
<evidence type="ECO:0000256" key="1">
    <source>
        <dbReference type="ARBA" id="ARBA00004123"/>
    </source>
</evidence>